<organism evidence="2 3">
    <name type="scientific">Chionoecetes opilio</name>
    <name type="common">Atlantic snow crab</name>
    <name type="synonym">Cancer opilio</name>
    <dbReference type="NCBI Taxonomy" id="41210"/>
    <lineage>
        <taxon>Eukaryota</taxon>
        <taxon>Metazoa</taxon>
        <taxon>Ecdysozoa</taxon>
        <taxon>Arthropoda</taxon>
        <taxon>Crustacea</taxon>
        <taxon>Multicrustacea</taxon>
        <taxon>Malacostraca</taxon>
        <taxon>Eumalacostraca</taxon>
        <taxon>Eucarida</taxon>
        <taxon>Decapoda</taxon>
        <taxon>Pleocyemata</taxon>
        <taxon>Brachyura</taxon>
        <taxon>Eubrachyura</taxon>
        <taxon>Majoidea</taxon>
        <taxon>Majidae</taxon>
        <taxon>Chionoecetes</taxon>
    </lineage>
</organism>
<evidence type="ECO:0000313" key="3">
    <source>
        <dbReference type="Proteomes" id="UP000770661"/>
    </source>
</evidence>
<dbReference type="AlphaFoldDB" id="A0A8J4YKS9"/>
<sequence length="235" mass="25996">MSVRSSRIIKPNKRLFADITEICSPGGPSETSPEAEDGEGSVSVSPKRLVKLTRKGRGSHTQFLSLPRSRAQENAASGMEGVRRTISIYTEAMTGPCKGQVGRPPKRLLRRMEAPQQEVEAEAPDSPQRCDPKESRAKEKIEKLLRSPWDNRLKQTAKGGKWEGEELMPAPTCTVSPSLAANTLPRNILRRPRLNLNKTTLQRLRNPISLQRFIPARDGGVCVDLLYVCRVGSSS</sequence>
<comment type="caution">
    <text evidence="2">The sequence shown here is derived from an EMBL/GenBank/DDBJ whole genome shotgun (WGS) entry which is preliminary data.</text>
</comment>
<dbReference type="Proteomes" id="UP000770661">
    <property type="component" value="Unassembled WGS sequence"/>
</dbReference>
<feature type="region of interest" description="Disordered" evidence="1">
    <location>
        <begin position="113"/>
        <end position="136"/>
    </location>
</feature>
<evidence type="ECO:0000313" key="2">
    <source>
        <dbReference type="EMBL" id="KAG0730002.1"/>
    </source>
</evidence>
<name>A0A8J4YKS9_CHIOP</name>
<reference evidence="2" key="1">
    <citation type="submission" date="2020-07" db="EMBL/GenBank/DDBJ databases">
        <title>The High-quality genome of the commercially important snow crab, Chionoecetes opilio.</title>
        <authorList>
            <person name="Jeong J.-H."/>
            <person name="Ryu S."/>
        </authorList>
    </citation>
    <scope>NUCLEOTIDE SEQUENCE</scope>
    <source>
        <strain evidence="2">MADBK_172401_WGS</strain>
        <tissue evidence="2">Digestive gland</tissue>
    </source>
</reference>
<feature type="region of interest" description="Disordered" evidence="1">
    <location>
        <begin position="21"/>
        <end position="48"/>
    </location>
</feature>
<accession>A0A8J4YKS9</accession>
<gene>
    <name evidence="2" type="ORF">GWK47_029215</name>
</gene>
<proteinExistence type="predicted"/>
<dbReference type="EMBL" id="JACEEZ010000613">
    <property type="protein sequence ID" value="KAG0730002.1"/>
    <property type="molecule type" value="Genomic_DNA"/>
</dbReference>
<protein>
    <submittedName>
        <fullName evidence="2">Uncharacterized protein</fullName>
    </submittedName>
</protein>
<evidence type="ECO:0000256" key="1">
    <source>
        <dbReference type="SAM" id="MobiDB-lite"/>
    </source>
</evidence>
<keyword evidence="3" id="KW-1185">Reference proteome</keyword>